<dbReference type="InterPro" id="IPR021494">
    <property type="entry name" value="DUF3149"/>
</dbReference>
<dbReference type="EMBL" id="AEXL02000126">
    <property type="protein sequence ID" value="EIJ65405.1"/>
    <property type="molecule type" value="Genomic_DNA"/>
</dbReference>
<organism evidence="2 3">
    <name type="scientific">Candidatus Nitrosopumilus salarius BD31</name>
    <dbReference type="NCBI Taxonomy" id="859350"/>
    <lineage>
        <taxon>Archaea</taxon>
        <taxon>Nitrososphaerota</taxon>
        <taxon>Nitrososphaeria</taxon>
        <taxon>Nitrosopumilales</taxon>
        <taxon>Nitrosopumilaceae</taxon>
        <taxon>Nitrosopumilus</taxon>
    </lineage>
</organism>
<dbReference type="Proteomes" id="UP000003423">
    <property type="component" value="Unassembled WGS sequence"/>
</dbReference>
<keyword evidence="3" id="KW-1185">Reference proteome</keyword>
<protein>
    <recommendedName>
        <fullName evidence="4">DUF3149 domain-containing protein</fullName>
    </recommendedName>
</protein>
<evidence type="ECO:0000313" key="2">
    <source>
        <dbReference type="EMBL" id="EIJ65405.1"/>
    </source>
</evidence>
<dbReference type="Pfam" id="PF11346">
    <property type="entry name" value="DUF3149"/>
    <property type="match status" value="1"/>
</dbReference>
<keyword evidence="1" id="KW-0812">Transmembrane</keyword>
<sequence>MKIWLDLFSTDYGLMSIIGIVMIVIAMLGFAYFVVKHLK</sequence>
<reference evidence="2 3" key="1">
    <citation type="journal article" date="2012" name="J. Bacteriol.">
        <title>Genome sequence of "Candidatus Nitrosopumilus salaria" BD31, an ammonia-oxidizing archaeon from the San Francisco Bay estuary.</title>
        <authorList>
            <person name="Mosier A.C."/>
            <person name="Allen E.E."/>
            <person name="Kim M."/>
            <person name="Ferriera S."/>
            <person name="Francis C.A."/>
        </authorList>
    </citation>
    <scope>NUCLEOTIDE SEQUENCE [LARGE SCALE GENOMIC DNA]</scope>
    <source>
        <strain evidence="2 3">BD31</strain>
    </source>
</reference>
<feature type="transmembrane region" description="Helical" evidence="1">
    <location>
        <begin position="12"/>
        <end position="35"/>
    </location>
</feature>
<evidence type="ECO:0008006" key="4">
    <source>
        <dbReference type="Google" id="ProtNLM"/>
    </source>
</evidence>
<proteinExistence type="predicted"/>
<accession>I3D112</accession>
<comment type="caution">
    <text evidence="2">The sequence shown here is derived from an EMBL/GenBank/DDBJ whole genome shotgun (WGS) entry which is preliminary data.</text>
</comment>
<gene>
    <name evidence="2" type="ORF">BD31_I1031</name>
</gene>
<evidence type="ECO:0000256" key="1">
    <source>
        <dbReference type="SAM" id="Phobius"/>
    </source>
</evidence>
<dbReference type="AlphaFoldDB" id="I3D112"/>
<keyword evidence="1" id="KW-1133">Transmembrane helix</keyword>
<name>I3D112_9ARCH</name>
<dbReference type="PATRIC" id="fig|859350.6.peg.1533"/>
<keyword evidence="1" id="KW-0472">Membrane</keyword>
<evidence type="ECO:0000313" key="3">
    <source>
        <dbReference type="Proteomes" id="UP000003423"/>
    </source>
</evidence>